<dbReference type="CDD" id="cd00078">
    <property type="entry name" value="HECTc"/>
    <property type="match status" value="1"/>
</dbReference>
<dbReference type="PANTHER" id="PTHR45700:SF2">
    <property type="entry name" value="UBIQUITIN-PROTEIN LIGASE E3C"/>
    <property type="match status" value="1"/>
</dbReference>
<dbReference type="GO" id="GO:0006511">
    <property type="term" value="P:ubiquitin-dependent protein catabolic process"/>
    <property type="evidence" value="ECO:0007669"/>
    <property type="project" value="TreeGrafter"/>
</dbReference>
<reference evidence="7 8" key="1">
    <citation type="submission" date="2020-04" db="EMBL/GenBank/DDBJ databases">
        <authorList>
            <person name="Laetsch R D."/>
            <person name="Stevens L."/>
            <person name="Kumar S."/>
            <person name="Blaxter L. M."/>
        </authorList>
    </citation>
    <scope>NUCLEOTIDE SEQUENCE [LARGE SCALE GENOMIC DNA]</scope>
</reference>
<feature type="active site" description="Glycyl thioester intermediate" evidence="5">
    <location>
        <position position="974"/>
    </location>
</feature>
<dbReference type="GO" id="GO:0061630">
    <property type="term" value="F:ubiquitin protein ligase activity"/>
    <property type="evidence" value="ECO:0007669"/>
    <property type="project" value="UniProtKB-EC"/>
</dbReference>
<dbReference type="Gene3D" id="3.30.2410.10">
    <property type="entry name" value="Hect, E3 ligase catalytic domain"/>
    <property type="match status" value="1"/>
</dbReference>
<sequence>MSFNLAFFNGDVKRDRRQEAMLRSMNERDSFLKRLEQMSAQRDLEDKKKKASMKIQKEWRRYRMKRIVGNDLRSMFDALREDDNARSVQDISRMLNLIAVFYEKGKDDSRLVFVLNEAVRISREFPNDCANIAPESRRLLLARCCIKFMLNADSCTNFFMIYRFFEAFITSNSALMEKCANIGYFEAQLKLMDTVTEPKLTGIEAKAPPPRCMQVMSRFFAPIEKKSPICTIPIYAHIIRAMCNCPNDLQFINYLLSQFTNVMSPNSPHFSGFLKTVENAALDGRHDSAMARLRLKALLIEQTKNFDDFDEAMVSQFMNTLAKVMAMGDGVAVNDRCDAMELGDEKPEHYLRRIVDERLESDQFRRIAKVYVNCANMKLETIVSLQKQFLVIVDTLAGSSNFMKSLTTFIISNIDRNGKIDETTPNLGMVKSAITLVCCCIRKRLASVADSEFEPDLVVPQFIDVLTLLRNVCLKLINLVHPDVPSFKKMSEVRQKLNEAKMKWKDVCDAVVSTLQAVNEKETRLKFLKDGFWTDHDRNVVITKWEVDRRPNQRASNSDDQAFVQHLSYAYDGSDDDSDVEEERKNISPIAARNLAIMQSIPFIVPFMQRVKIFSKLINHDRNEGEIPRMHDFDFRSNGYNITVRRESLYDDAFEVLGPNPGNDRDLRLPIRVRMVNWIGVNEAGVDGGGIFREFLNEVLKEGFDVNRGLFQYTSNRLLYPNPSSPIVLGPQYYRHYHFLGRMLGKLIYEKQLIELRFAEFFISQLLSSNRHQKDVDLQHMKSYDPEVFKHLRGLFDMSEIELESLQLDFSLVIDDLGDVKTVNLKPNGSSIRVTRENVHEYVRLYVNHHLKKRIEPMMEAMRRGISDLINVEWLSMFSSNEIQILIAGTEEVFSIDEMRKHCLCTNTKNSNDEHYIDVFWSVVEEMTAEDKKALLKFITGCSRPPIEGFQNIFPPLGILLVEDESLLPTSATCMNMLKLPKYSTREKLEEKLRYAINSNAGFELM</sequence>
<evidence type="ECO:0000259" key="6">
    <source>
        <dbReference type="PROSITE" id="PS50237"/>
    </source>
</evidence>
<evidence type="ECO:0000256" key="4">
    <source>
        <dbReference type="ARBA" id="ARBA00022786"/>
    </source>
</evidence>
<dbReference type="PANTHER" id="PTHR45700">
    <property type="entry name" value="UBIQUITIN-PROTEIN LIGASE E3C"/>
    <property type="match status" value="1"/>
</dbReference>
<dbReference type="Pfam" id="PF00632">
    <property type="entry name" value="HECT"/>
    <property type="match status" value="1"/>
</dbReference>
<keyword evidence="4 5" id="KW-0833">Ubl conjugation pathway</keyword>
<dbReference type="GO" id="GO:0000209">
    <property type="term" value="P:protein polyubiquitination"/>
    <property type="evidence" value="ECO:0007669"/>
    <property type="project" value="InterPro"/>
</dbReference>
<dbReference type="OrthoDB" id="8068875at2759"/>
<dbReference type="PROSITE" id="PS50237">
    <property type="entry name" value="HECT"/>
    <property type="match status" value="1"/>
</dbReference>
<accession>A0A8S1FED7</accession>
<evidence type="ECO:0000313" key="7">
    <source>
        <dbReference type="EMBL" id="CAB3411090.1"/>
    </source>
</evidence>
<dbReference type="InterPro" id="IPR044611">
    <property type="entry name" value="E3A/B/C-like"/>
</dbReference>
<comment type="caution">
    <text evidence="7">The sequence shown here is derived from an EMBL/GenBank/DDBJ whole genome shotgun (WGS) entry which is preliminary data.</text>
</comment>
<dbReference type="AlphaFoldDB" id="A0A8S1FED7"/>
<organism evidence="7 8">
    <name type="scientific">Caenorhabditis bovis</name>
    <dbReference type="NCBI Taxonomy" id="2654633"/>
    <lineage>
        <taxon>Eukaryota</taxon>
        <taxon>Metazoa</taxon>
        <taxon>Ecdysozoa</taxon>
        <taxon>Nematoda</taxon>
        <taxon>Chromadorea</taxon>
        <taxon>Rhabditida</taxon>
        <taxon>Rhabditina</taxon>
        <taxon>Rhabditomorpha</taxon>
        <taxon>Rhabditoidea</taxon>
        <taxon>Rhabditidae</taxon>
        <taxon>Peloderinae</taxon>
        <taxon>Caenorhabditis</taxon>
    </lineage>
</organism>
<evidence type="ECO:0000256" key="5">
    <source>
        <dbReference type="PROSITE-ProRule" id="PRU00104"/>
    </source>
</evidence>
<protein>
    <recommendedName>
        <fullName evidence="2">HECT-type E3 ubiquitin transferase</fullName>
        <ecNumber evidence="2">2.3.2.26</ecNumber>
    </recommendedName>
</protein>
<dbReference type="EMBL" id="CADEPM010000012">
    <property type="protein sequence ID" value="CAB3411090.1"/>
    <property type="molecule type" value="Genomic_DNA"/>
</dbReference>
<comment type="catalytic activity">
    <reaction evidence="1">
        <text>S-ubiquitinyl-[E2 ubiquitin-conjugating enzyme]-L-cysteine + [acceptor protein]-L-lysine = [E2 ubiquitin-conjugating enzyme]-L-cysteine + N(6)-ubiquitinyl-[acceptor protein]-L-lysine.</text>
        <dbReference type="EC" id="2.3.2.26"/>
    </reaction>
</comment>
<keyword evidence="3" id="KW-0808">Transferase</keyword>
<dbReference type="SUPFAM" id="SSF56204">
    <property type="entry name" value="Hect, E3 ligase catalytic domain"/>
    <property type="match status" value="1"/>
</dbReference>
<dbReference type="EC" id="2.3.2.26" evidence="2"/>
<gene>
    <name evidence="7" type="ORF">CBOVIS_LOCUS12517</name>
</gene>
<dbReference type="InterPro" id="IPR035983">
    <property type="entry name" value="Hect_E3_ubiquitin_ligase"/>
</dbReference>
<dbReference type="InterPro" id="IPR000569">
    <property type="entry name" value="HECT_dom"/>
</dbReference>
<dbReference type="SMART" id="SM00119">
    <property type="entry name" value="HECTc"/>
    <property type="match status" value="1"/>
</dbReference>
<evidence type="ECO:0000256" key="1">
    <source>
        <dbReference type="ARBA" id="ARBA00000885"/>
    </source>
</evidence>
<feature type="domain" description="HECT" evidence="6">
    <location>
        <begin position="663"/>
        <end position="1006"/>
    </location>
</feature>
<evidence type="ECO:0000256" key="3">
    <source>
        <dbReference type="ARBA" id="ARBA00022679"/>
    </source>
</evidence>
<dbReference type="Gene3D" id="3.30.2160.10">
    <property type="entry name" value="Hect, E3 ligase catalytic domain"/>
    <property type="match status" value="1"/>
</dbReference>
<keyword evidence="8" id="KW-1185">Reference proteome</keyword>
<dbReference type="Gene3D" id="3.90.1750.10">
    <property type="entry name" value="Hect, E3 ligase catalytic domains"/>
    <property type="match status" value="1"/>
</dbReference>
<evidence type="ECO:0000313" key="8">
    <source>
        <dbReference type="Proteomes" id="UP000494206"/>
    </source>
</evidence>
<name>A0A8S1FED7_9PELO</name>
<proteinExistence type="predicted"/>
<dbReference type="FunFam" id="3.30.2410.10:FF:000003">
    <property type="entry name" value="probable E3 ubiquitin-protein ligase HERC4 isoform X1"/>
    <property type="match status" value="1"/>
</dbReference>
<dbReference type="Proteomes" id="UP000494206">
    <property type="component" value="Unassembled WGS sequence"/>
</dbReference>
<evidence type="ECO:0000256" key="2">
    <source>
        <dbReference type="ARBA" id="ARBA00012485"/>
    </source>
</evidence>